<gene>
    <name evidence="9" type="ORF">V8G54_010325</name>
</gene>
<comment type="similarity">
    <text evidence="4 8">Belongs to the trehalose phosphatase family.</text>
</comment>
<evidence type="ECO:0000256" key="3">
    <source>
        <dbReference type="ARBA" id="ARBA00005199"/>
    </source>
</evidence>
<evidence type="ECO:0000256" key="4">
    <source>
        <dbReference type="ARBA" id="ARBA00008770"/>
    </source>
</evidence>
<dbReference type="InterPro" id="IPR003337">
    <property type="entry name" value="Trehalose_PPase"/>
</dbReference>
<evidence type="ECO:0000256" key="7">
    <source>
        <dbReference type="ARBA" id="ARBA00025274"/>
    </source>
</evidence>
<dbReference type="EMBL" id="CP144698">
    <property type="protein sequence ID" value="WVZ17343.1"/>
    <property type="molecule type" value="Genomic_DNA"/>
</dbReference>
<dbReference type="InterPro" id="IPR023214">
    <property type="entry name" value="HAD_sf"/>
</dbReference>
<keyword evidence="5 8" id="KW-0378">Hydrolase</keyword>
<dbReference type="GO" id="GO:0005992">
    <property type="term" value="P:trehalose biosynthetic process"/>
    <property type="evidence" value="ECO:0007669"/>
    <property type="project" value="InterPro"/>
</dbReference>
<evidence type="ECO:0000256" key="6">
    <source>
        <dbReference type="ARBA" id="ARBA00023016"/>
    </source>
</evidence>
<dbReference type="InterPro" id="IPR036412">
    <property type="entry name" value="HAD-like_sf"/>
</dbReference>
<evidence type="ECO:0000256" key="8">
    <source>
        <dbReference type="RuleBase" id="RU361117"/>
    </source>
</evidence>
<dbReference type="SUPFAM" id="SSF56784">
    <property type="entry name" value="HAD-like"/>
    <property type="match status" value="1"/>
</dbReference>
<comment type="function">
    <text evidence="7">Removes the phosphate from trehalose 6-phosphate to produce free trehalose. Trehalose accumulation in plant may improve abiotic stress tolerance.</text>
</comment>
<dbReference type="Gene3D" id="3.40.50.1000">
    <property type="entry name" value="HAD superfamily/HAD-like"/>
    <property type="match status" value="3"/>
</dbReference>
<dbReference type="EC" id="3.1.3.12" evidence="8"/>
<accession>A0AAQ3S5N6</accession>
<comment type="cofactor">
    <cofactor evidence="2 8">
        <name>a divalent metal cation</name>
        <dbReference type="ChEBI" id="CHEBI:60240"/>
    </cofactor>
</comment>
<keyword evidence="10" id="KW-1185">Reference proteome</keyword>
<dbReference type="GO" id="GO:0004805">
    <property type="term" value="F:trehalose-phosphatase activity"/>
    <property type="evidence" value="ECO:0007669"/>
    <property type="project" value="UniProtKB-EC"/>
</dbReference>
<sequence>MGYLSQPSEHSNMKPISLAKMDDNEELCSYASWLEKHPSVLENFDKVMSVAEGKEIVVFLDYDGTLSPIVDDPDKAYMSDAVSALRRTISTTRKNCGGFLSPDEFCSFGFSLLLSFSHKLSCQCGMVCNLQMRAAVREVAYCFPTAIVSGRCKDKVYEFVKLRNVYYAGSHGMDISTPSGSSKCEDQKHQIKGVDEKGNHVVHFHPAKEFLPTIQEIIKVLKENTRRIKGSMIEDNMFCVTVHYRCVKNEEDISVLREMVESTMKSYPSFHISSGRKVMEIRPNVNWDKGCALMYLLDTLGYDNFNNVLPIYLGDDRTDEDAFKVIRHIGQGFPIVVSSIAKKTQASYSLRDPSDVLAFLIRLARWKKNML</sequence>
<evidence type="ECO:0000313" key="9">
    <source>
        <dbReference type="EMBL" id="WVZ17343.1"/>
    </source>
</evidence>
<dbReference type="InterPro" id="IPR044651">
    <property type="entry name" value="OTSB-like"/>
</dbReference>
<comment type="pathway">
    <text evidence="3 8">Glycan biosynthesis; trehalose biosynthesis.</text>
</comment>
<name>A0AAQ3S5N6_VIGMU</name>
<dbReference type="Proteomes" id="UP001374535">
    <property type="component" value="Chromosome 3"/>
</dbReference>
<dbReference type="Pfam" id="PF02358">
    <property type="entry name" value="Trehalose_PPase"/>
    <property type="match status" value="1"/>
</dbReference>
<protein>
    <recommendedName>
        <fullName evidence="8">Trehalose 6-phosphate phosphatase</fullName>
        <ecNumber evidence="8">3.1.3.12</ecNumber>
    </recommendedName>
</protein>
<dbReference type="AlphaFoldDB" id="A0AAQ3S5N6"/>
<evidence type="ECO:0000256" key="5">
    <source>
        <dbReference type="ARBA" id="ARBA00022801"/>
    </source>
</evidence>
<evidence type="ECO:0000256" key="2">
    <source>
        <dbReference type="ARBA" id="ARBA00001968"/>
    </source>
</evidence>
<evidence type="ECO:0000313" key="10">
    <source>
        <dbReference type="Proteomes" id="UP001374535"/>
    </source>
</evidence>
<dbReference type="PANTHER" id="PTHR43768:SF28">
    <property type="entry name" value="TREHALOSE 6-PHOSPHATE PHOSPHATASE"/>
    <property type="match status" value="1"/>
</dbReference>
<reference evidence="9 10" key="1">
    <citation type="journal article" date="2023" name="Life. Sci Alliance">
        <title>Evolutionary insights into 3D genome organization and epigenetic landscape of Vigna mungo.</title>
        <authorList>
            <person name="Junaid A."/>
            <person name="Singh B."/>
            <person name="Bhatia S."/>
        </authorList>
    </citation>
    <scope>NUCLEOTIDE SEQUENCE [LARGE SCALE GENOMIC DNA]</scope>
    <source>
        <strain evidence="9">Urdbean</strain>
    </source>
</reference>
<comment type="catalytic activity">
    <reaction evidence="1 8">
        <text>alpha,alpha-trehalose 6-phosphate + H2O = alpha,alpha-trehalose + phosphate</text>
        <dbReference type="Rhea" id="RHEA:23420"/>
        <dbReference type="ChEBI" id="CHEBI:15377"/>
        <dbReference type="ChEBI" id="CHEBI:16551"/>
        <dbReference type="ChEBI" id="CHEBI:43474"/>
        <dbReference type="ChEBI" id="CHEBI:58429"/>
        <dbReference type="EC" id="3.1.3.12"/>
    </reaction>
</comment>
<dbReference type="FunFam" id="3.40.50.1000:FF:000073">
    <property type="entry name" value="Trehalose 6-phosphate phosphatase"/>
    <property type="match status" value="1"/>
</dbReference>
<proteinExistence type="inferred from homology"/>
<evidence type="ECO:0000256" key="1">
    <source>
        <dbReference type="ARBA" id="ARBA00000500"/>
    </source>
</evidence>
<organism evidence="9 10">
    <name type="scientific">Vigna mungo</name>
    <name type="common">Black gram</name>
    <name type="synonym">Phaseolus mungo</name>
    <dbReference type="NCBI Taxonomy" id="3915"/>
    <lineage>
        <taxon>Eukaryota</taxon>
        <taxon>Viridiplantae</taxon>
        <taxon>Streptophyta</taxon>
        <taxon>Embryophyta</taxon>
        <taxon>Tracheophyta</taxon>
        <taxon>Spermatophyta</taxon>
        <taxon>Magnoliopsida</taxon>
        <taxon>eudicotyledons</taxon>
        <taxon>Gunneridae</taxon>
        <taxon>Pentapetalae</taxon>
        <taxon>rosids</taxon>
        <taxon>fabids</taxon>
        <taxon>Fabales</taxon>
        <taxon>Fabaceae</taxon>
        <taxon>Papilionoideae</taxon>
        <taxon>50 kb inversion clade</taxon>
        <taxon>NPAAA clade</taxon>
        <taxon>indigoferoid/millettioid clade</taxon>
        <taxon>Phaseoleae</taxon>
        <taxon>Vigna</taxon>
    </lineage>
</organism>
<dbReference type="PANTHER" id="PTHR43768">
    <property type="entry name" value="TREHALOSE 6-PHOSPHATE PHOSPHATASE"/>
    <property type="match status" value="1"/>
</dbReference>
<dbReference type="NCBIfam" id="TIGR00685">
    <property type="entry name" value="T6PP"/>
    <property type="match status" value="1"/>
</dbReference>
<keyword evidence="6" id="KW-0346">Stress response</keyword>